<dbReference type="SUPFAM" id="SSF57716">
    <property type="entry name" value="Glucocorticoid receptor-like (DNA-binding domain)"/>
    <property type="match status" value="2"/>
</dbReference>
<dbReference type="FunFam" id="1.10.10.60:FF:000027">
    <property type="entry name" value="LIM/homeobox protein Lhx9"/>
    <property type="match status" value="1"/>
</dbReference>
<dbReference type="AlphaFoldDB" id="A0A452HB45"/>
<dbReference type="GO" id="GO:0000981">
    <property type="term" value="F:DNA-binding transcription factor activity, RNA polymerase II-specific"/>
    <property type="evidence" value="ECO:0007669"/>
    <property type="project" value="InterPro"/>
</dbReference>
<evidence type="ECO:0000259" key="14">
    <source>
        <dbReference type="PROSITE" id="PS50071"/>
    </source>
</evidence>
<dbReference type="InterPro" id="IPR001781">
    <property type="entry name" value="Znf_LIM"/>
</dbReference>
<dbReference type="PANTHER" id="PTHR24208">
    <property type="entry name" value="LIM/HOMEOBOX PROTEIN LHX"/>
    <property type="match status" value="1"/>
</dbReference>
<feature type="compositionally biased region" description="Low complexity" evidence="12">
    <location>
        <begin position="388"/>
        <end position="404"/>
    </location>
</feature>
<keyword evidence="3" id="KW-0677">Repeat</keyword>
<keyword evidence="6 9" id="KW-0238">DNA-binding</keyword>
<dbReference type="CDD" id="cd00086">
    <property type="entry name" value="homeodomain"/>
    <property type="match status" value="1"/>
</dbReference>
<keyword evidence="2 10" id="KW-0479">Metal-binding</keyword>
<dbReference type="Ensembl" id="ENSGAGT00000013705.1">
    <property type="protein sequence ID" value="ENSGAGP00000011967.1"/>
    <property type="gene ID" value="ENSGAGG00000009220.1"/>
</dbReference>
<feature type="region of interest" description="Disordered" evidence="12">
    <location>
        <begin position="418"/>
        <end position="437"/>
    </location>
</feature>
<accession>A0A452HB45</accession>
<dbReference type="Proteomes" id="UP000291020">
    <property type="component" value="Unassembled WGS sequence"/>
</dbReference>
<feature type="region of interest" description="Disordered" evidence="12">
    <location>
        <begin position="359"/>
        <end position="404"/>
    </location>
</feature>
<feature type="region of interest" description="Disordered" evidence="12">
    <location>
        <begin position="279"/>
        <end position="304"/>
    </location>
</feature>
<dbReference type="FunFam" id="2.10.110.10:FF:000033">
    <property type="entry name" value="LIM/homeobox protein Lhx9 isoform X2"/>
    <property type="match status" value="1"/>
</dbReference>
<evidence type="ECO:0000256" key="3">
    <source>
        <dbReference type="ARBA" id="ARBA00022737"/>
    </source>
</evidence>
<dbReference type="SMART" id="SM00389">
    <property type="entry name" value="HOX"/>
    <property type="match status" value="1"/>
</dbReference>
<dbReference type="GO" id="GO:0000977">
    <property type="term" value="F:RNA polymerase II transcription regulatory region sequence-specific DNA binding"/>
    <property type="evidence" value="ECO:0007669"/>
    <property type="project" value="TreeGrafter"/>
</dbReference>
<dbReference type="Pfam" id="PF00412">
    <property type="entry name" value="LIM"/>
    <property type="match status" value="2"/>
</dbReference>
<feature type="compositionally biased region" description="Polar residues" evidence="12">
    <location>
        <begin position="427"/>
        <end position="437"/>
    </location>
</feature>
<keyword evidence="16" id="KW-1185">Reference proteome</keyword>
<evidence type="ECO:0000313" key="15">
    <source>
        <dbReference type="Ensembl" id="ENSGAGP00000011967.1"/>
    </source>
</evidence>
<dbReference type="Gene3D" id="1.10.10.60">
    <property type="entry name" value="Homeodomain-like"/>
    <property type="match status" value="1"/>
</dbReference>
<dbReference type="SUPFAM" id="SSF46689">
    <property type="entry name" value="Homeodomain-like"/>
    <property type="match status" value="1"/>
</dbReference>
<dbReference type="InterPro" id="IPR050453">
    <property type="entry name" value="LIM_Homeobox_TF"/>
</dbReference>
<dbReference type="CDD" id="cd09469">
    <property type="entry name" value="LIM1_Lhx2"/>
    <property type="match status" value="1"/>
</dbReference>
<evidence type="ECO:0000313" key="16">
    <source>
        <dbReference type="Proteomes" id="UP000291020"/>
    </source>
</evidence>
<feature type="domain" description="Homeobox" evidence="14">
    <location>
        <begin position="295"/>
        <end position="355"/>
    </location>
</feature>
<dbReference type="STRING" id="38772.ENSGAGP00000011967"/>
<feature type="domain" description="LIM zinc-binding" evidence="13">
    <location>
        <begin position="89"/>
        <end position="150"/>
    </location>
</feature>
<reference evidence="15" key="3">
    <citation type="submission" date="2025-09" db="UniProtKB">
        <authorList>
            <consortium name="Ensembl"/>
        </authorList>
    </citation>
    <scope>IDENTIFICATION</scope>
</reference>
<evidence type="ECO:0000256" key="5">
    <source>
        <dbReference type="ARBA" id="ARBA00023038"/>
    </source>
</evidence>
<dbReference type="InterPro" id="IPR009057">
    <property type="entry name" value="Homeodomain-like_sf"/>
</dbReference>
<comment type="subcellular location">
    <subcellularLocation>
        <location evidence="1 9 11">Nucleus</location>
    </subcellularLocation>
</comment>
<dbReference type="SMART" id="SM00132">
    <property type="entry name" value="LIM"/>
    <property type="match status" value="2"/>
</dbReference>
<evidence type="ECO:0000256" key="1">
    <source>
        <dbReference type="ARBA" id="ARBA00004123"/>
    </source>
</evidence>
<sequence>MHEGGLRLMQVLGSCRDPDNCQLQPQLGASSAAAASSAMLFHSLSGSEMHGVIDEMDRRAKSEAPAISSAIDRGETETTMPSISSDRAALCAGCGGKISDRYYLLAVDKQWHMRCLKCCECKLNLESELTCFSKDGSIYCKEDYYRRFSVQRCARCHLGISASEMVMRARDLVYHLNCFTCTTCNKMLTTGDHFGMKDNLVYCRLHFETLIQGEYQVHFNHSDVAAGKGPALGAGSANALGLPYYNGVGTVQKGRPRKRKSPGPGADLAAYNAALSCNENDGDHLDRDQQYPSNQKTKRMRTSFKHHQLRTMKSYFAINHNPDAKDLKQLAQKTGLTKRVLQVWFQNARAKFRRNLLRQENTGVDKTSDSTLQAGTPSGPASEISNASMSPSSTPTTLTDLTNPTMPTVTSVLTSVPGNLEVHESRSPSQTTLTNLF</sequence>
<reference evidence="16" key="1">
    <citation type="journal article" date="2017" name="PLoS ONE">
        <title>The Agassiz's desert tortoise genome provides a resource for the conservation of a threatened species.</title>
        <authorList>
            <person name="Tollis M."/>
            <person name="DeNardo D.F."/>
            <person name="Cornelius J.A."/>
            <person name="Dolby G.A."/>
            <person name="Edwards T."/>
            <person name="Henen B.T."/>
            <person name="Karl A.E."/>
            <person name="Murphy R.W."/>
            <person name="Kusumi K."/>
        </authorList>
    </citation>
    <scope>NUCLEOTIDE SEQUENCE [LARGE SCALE GENOMIC DNA]</scope>
</reference>
<feature type="compositionally biased region" description="Polar residues" evidence="12">
    <location>
        <begin position="359"/>
        <end position="376"/>
    </location>
</feature>
<evidence type="ECO:0000256" key="6">
    <source>
        <dbReference type="ARBA" id="ARBA00023125"/>
    </source>
</evidence>
<dbReference type="GO" id="GO:0005634">
    <property type="term" value="C:nucleus"/>
    <property type="evidence" value="ECO:0007669"/>
    <property type="project" value="UniProtKB-SubCell"/>
</dbReference>
<keyword evidence="4 10" id="KW-0862">Zinc</keyword>
<proteinExistence type="predicted"/>
<evidence type="ECO:0000256" key="9">
    <source>
        <dbReference type="PROSITE-ProRule" id="PRU00108"/>
    </source>
</evidence>
<reference evidence="15" key="2">
    <citation type="submission" date="2025-08" db="UniProtKB">
        <authorList>
            <consortium name="Ensembl"/>
        </authorList>
    </citation>
    <scope>IDENTIFICATION</scope>
</reference>
<dbReference type="PANTHER" id="PTHR24208:SF80">
    <property type="entry name" value="LIM_HOMEOBOX PROTEIN LHX2"/>
    <property type="match status" value="1"/>
</dbReference>
<keyword evidence="8 9" id="KW-0539">Nucleus</keyword>
<feature type="DNA-binding region" description="Homeobox" evidence="9">
    <location>
        <begin position="297"/>
        <end position="356"/>
    </location>
</feature>
<dbReference type="CDD" id="cd09377">
    <property type="entry name" value="LIM2_Lhx2_Lhx9"/>
    <property type="match status" value="1"/>
</dbReference>
<dbReference type="Gene3D" id="2.10.110.10">
    <property type="entry name" value="Cysteine Rich Protein"/>
    <property type="match status" value="2"/>
</dbReference>
<dbReference type="PROSITE" id="PS50023">
    <property type="entry name" value="LIM_DOMAIN_2"/>
    <property type="match status" value="2"/>
</dbReference>
<dbReference type="GO" id="GO:0030182">
    <property type="term" value="P:neuron differentiation"/>
    <property type="evidence" value="ECO:0007669"/>
    <property type="project" value="TreeGrafter"/>
</dbReference>
<keyword evidence="7 9" id="KW-0371">Homeobox</keyword>
<evidence type="ECO:0000259" key="13">
    <source>
        <dbReference type="PROSITE" id="PS50023"/>
    </source>
</evidence>
<evidence type="ECO:0000256" key="11">
    <source>
        <dbReference type="RuleBase" id="RU000682"/>
    </source>
</evidence>
<feature type="domain" description="LIM zinc-binding" evidence="13">
    <location>
        <begin position="151"/>
        <end position="213"/>
    </location>
</feature>
<evidence type="ECO:0000256" key="2">
    <source>
        <dbReference type="ARBA" id="ARBA00022723"/>
    </source>
</evidence>
<name>A0A452HB45_9SAUR</name>
<dbReference type="PROSITE" id="PS00027">
    <property type="entry name" value="HOMEOBOX_1"/>
    <property type="match status" value="1"/>
</dbReference>
<evidence type="ECO:0000256" key="4">
    <source>
        <dbReference type="ARBA" id="ARBA00022833"/>
    </source>
</evidence>
<keyword evidence="5 10" id="KW-0440">LIM domain</keyword>
<dbReference type="GO" id="GO:0046872">
    <property type="term" value="F:metal ion binding"/>
    <property type="evidence" value="ECO:0007669"/>
    <property type="project" value="UniProtKB-KW"/>
</dbReference>
<evidence type="ECO:0000256" key="12">
    <source>
        <dbReference type="SAM" id="MobiDB-lite"/>
    </source>
</evidence>
<dbReference type="FunFam" id="2.10.110.10:FF:000039">
    <property type="entry name" value="LIM/homeobox protein Lhx9 isoform 2"/>
    <property type="match status" value="1"/>
</dbReference>
<dbReference type="Pfam" id="PF00046">
    <property type="entry name" value="Homeodomain"/>
    <property type="match status" value="1"/>
</dbReference>
<protein>
    <submittedName>
        <fullName evidence="15">Uncharacterized protein</fullName>
    </submittedName>
</protein>
<dbReference type="InterPro" id="IPR001356">
    <property type="entry name" value="HD"/>
</dbReference>
<evidence type="ECO:0000256" key="8">
    <source>
        <dbReference type="ARBA" id="ARBA00023242"/>
    </source>
</evidence>
<evidence type="ECO:0000256" key="7">
    <source>
        <dbReference type="ARBA" id="ARBA00023155"/>
    </source>
</evidence>
<evidence type="ECO:0000256" key="10">
    <source>
        <dbReference type="PROSITE-ProRule" id="PRU00125"/>
    </source>
</evidence>
<dbReference type="PROSITE" id="PS50071">
    <property type="entry name" value="HOMEOBOX_2"/>
    <property type="match status" value="1"/>
</dbReference>
<organism evidence="15 16">
    <name type="scientific">Gopherus agassizii</name>
    <name type="common">Agassiz's desert tortoise</name>
    <dbReference type="NCBI Taxonomy" id="38772"/>
    <lineage>
        <taxon>Eukaryota</taxon>
        <taxon>Metazoa</taxon>
        <taxon>Chordata</taxon>
        <taxon>Craniata</taxon>
        <taxon>Vertebrata</taxon>
        <taxon>Euteleostomi</taxon>
        <taxon>Archelosauria</taxon>
        <taxon>Testudinata</taxon>
        <taxon>Testudines</taxon>
        <taxon>Cryptodira</taxon>
        <taxon>Durocryptodira</taxon>
        <taxon>Testudinoidea</taxon>
        <taxon>Testudinidae</taxon>
        <taxon>Gopherus</taxon>
    </lineage>
</organism>
<dbReference type="PROSITE" id="PS00478">
    <property type="entry name" value="LIM_DOMAIN_1"/>
    <property type="match status" value="1"/>
</dbReference>
<dbReference type="InterPro" id="IPR017970">
    <property type="entry name" value="Homeobox_CS"/>
</dbReference>